<dbReference type="PROSITE" id="PS50175">
    <property type="entry name" value="ASP_PROT_RETROV"/>
    <property type="match status" value="1"/>
</dbReference>
<dbReference type="GO" id="GO:0042575">
    <property type="term" value="C:DNA polymerase complex"/>
    <property type="evidence" value="ECO:0007669"/>
    <property type="project" value="UniProtKB-ARBA"/>
</dbReference>
<dbReference type="PROSITE" id="PS50994">
    <property type="entry name" value="INTEGRASE"/>
    <property type="match status" value="1"/>
</dbReference>
<dbReference type="Pfam" id="PF00078">
    <property type="entry name" value="RVT_1"/>
    <property type="match status" value="1"/>
</dbReference>
<dbReference type="InterPro" id="IPR000477">
    <property type="entry name" value="RT_dom"/>
</dbReference>
<dbReference type="Pfam" id="PF12259">
    <property type="entry name" value="Baculo_F"/>
    <property type="match status" value="1"/>
</dbReference>
<accession>A0ABD0SNG2</accession>
<organism evidence="6 7">
    <name type="scientific">Loxostege sticticalis</name>
    <name type="common">Beet webworm moth</name>
    <dbReference type="NCBI Taxonomy" id="481309"/>
    <lineage>
        <taxon>Eukaryota</taxon>
        <taxon>Metazoa</taxon>
        <taxon>Ecdysozoa</taxon>
        <taxon>Arthropoda</taxon>
        <taxon>Hexapoda</taxon>
        <taxon>Insecta</taxon>
        <taxon>Pterygota</taxon>
        <taxon>Neoptera</taxon>
        <taxon>Endopterygota</taxon>
        <taxon>Lepidoptera</taxon>
        <taxon>Glossata</taxon>
        <taxon>Ditrysia</taxon>
        <taxon>Pyraloidea</taxon>
        <taxon>Crambidae</taxon>
        <taxon>Pyraustinae</taxon>
        <taxon>Loxostege</taxon>
    </lineage>
</organism>
<dbReference type="InterPro" id="IPR012337">
    <property type="entry name" value="RNaseH-like_sf"/>
</dbReference>
<dbReference type="Gene3D" id="3.30.70.270">
    <property type="match status" value="1"/>
</dbReference>
<dbReference type="InterPro" id="IPR036397">
    <property type="entry name" value="RNaseH_sf"/>
</dbReference>
<evidence type="ECO:0008006" key="8">
    <source>
        <dbReference type="Google" id="ProtNLM"/>
    </source>
</evidence>
<dbReference type="CDD" id="cd01644">
    <property type="entry name" value="RT_pepA17"/>
    <property type="match status" value="1"/>
</dbReference>
<dbReference type="SUPFAM" id="SSF53098">
    <property type="entry name" value="Ribonuclease H-like"/>
    <property type="match status" value="1"/>
</dbReference>
<dbReference type="SUPFAM" id="SSF56672">
    <property type="entry name" value="DNA/RNA polymerases"/>
    <property type="match status" value="1"/>
</dbReference>
<gene>
    <name evidence="6" type="ORF">ABMA28_005965</name>
</gene>
<keyword evidence="1" id="KW-0378">Hydrolase</keyword>
<evidence type="ECO:0000313" key="7">
    <source>
        <dbReference type="Proteomes" id="UP001549921"/>
    </source>
</evidence>
<name>A0ABD0SNG2_LOXSC</name>
<comment type="caution">
    <text evidence="6">The sequence shown here is derived from an EMBL/GenBank/DDBJ whole genome shotgun (WGS) entry which is preliminary data.</text>
</comment>
<dbReference type="Pfam" id="PF17921">
    <property type="entry name" value="Integrase_H2C2"/>
    <property type="match status" value="1"/>
</dbReference>
<dbReference type="PANTHER" id="PTHR47331:SF5">
    <property type="entry name" value="RIBONUCLEASE H"/>
    <property type="match status" value="1"/>
</dbReference>
<feature type="compositionally biased region" description="Polar residues" evidence="2">
    <location>
        <begin position="414"/>
        <end position="443"/>
    </location>
</feature>
<dbReference type="InterPro" id="IPR041588">
    <property type="entry name" value="Integrase_H2C2"/>
</dbReference>
<sequence>MTSVSDILANQQQIIAAIETTYTNFKKDGSDRKSASDYIKRKLDTLDTYWFEYDKNYRMLSKLDLDEASRNQIDQEHVRVKERFDIIRAQIQNSQAPKEERPRTPLLKPPTFVASNPSESNLTLKTTTSSSTTSRTDEMLKKQQSNFKALQRTVNKINIASVSEKWEFEDLLRTLHSRWAVIDALHWELDSDLDGSNKKYEEAYSYYEQEYDNIKKAINKKMWSVAHQEKSTPRMEVPTFSGNYINWISFKDLFNETIHKNPSMSDAQKMQYLKTKVKGEAEKLIQHLHVSSDNYSVCWDILNQRYNNKKLIFTSHINILMNIPVAQQQTAAHLKRIHDSTLECLNAIKNLGVDISTWDPLVVHLLTQKLDTESYTDYVESVKDPRELPILEELLHFLETKFTILESSRRKQDNSSQKHQVSNQGSKFQSNNHKSNQFKHSFSTSSKIIPQPTYSKKVASSKGIVCSLCNNDHGIYFCPKFLEMPPHNRLKAIKDLNLCANCLNNHQGKPCLSDYVCRECNKDHNSLLHAAFSQSPRSATDTTGAAGARGGKAYKSANAGIQVGNNSQMTHAMVNEPVQVLLPTALIKIQAVDGTDHVMRALLDQGSQTSLITEQAAQLLKIPRMRCKGIISGIGDKESNCKGMINITCSSMVSDFTFETEALIMKQLIKNLPSQTFTKPDWSYLDHINLADPEFYHSRHVDVLLGADVYSRILMDGICRASSSLPTAQQTQLGWILSGNTQTFQCNVVIQNLDEIQKFWETEEIAEQSELSSEDQQCIDFYQSTTKRKGDGRYEVCLPLKPNYQEKLGHSKSKAIAQFYKLEQKLSKNRNIEKEYKLFINEYLSLGHMIPADDCNPGLTCHLPHHCVIRDHSTTTKLRVVFNASNKTSSGMSLNDVMCRGPNLQQDIQSLIIKWRQHRFAFTADLEKMFRQIWLNEEDQDLQRIMWRDNQTDRLREYKLATVTYGTKAAPFLAMMTLKRLAQDERPNYQDSSAPSVLEESFYMDDLIHGSHSLEAAKQLQNEMINLLKSGGFNLRKWKSNAPELLEDVHTDQKPQDFGFKQAESTKALGLGWNPEQDQFVFQSQISSSSSKITKRSLLSDISKIFDPLGWLSPLTIKLKILFQDVWKVTVEWDEPVPQDISEQWKNVKSEMEVINQYRIPRWLQTELRHRIELHGFCDASTKAYACVIYCKIIKEHESSIVLVAGKTKLVPLKKNTSLPRLELCGAVLLSKLMAKIKTCLNNYEISVHGWVDSMVVLGWLNGDADRWKPFVANRVKLVTTSMEASCWRYVKSEENPADCASRGLTPSQLKEHPLWWQGPTWLKSLNTYNSKDQEQDYITNQDLKQTKQVNVTISSGSEIVDNLLEKHSSLTKIIRILAWVLRMKNTDQKMKYLTATELNNARLIIIKNIQHKEFSEEIHDLLQNKCVNKKSKINNLYPMLDENNILRVGGRLKNANMDTEMRHPSIIPNHTRLADLIIDQAHELTFHGGARLTTSFIRRKYWLIGGNNATKKRLRSCVRCSKQNPSQLNQLMGDLPAARVNPSRPFFHCGVDYTGHVAIKASKGRGVKTNKGYVAVFVCMTTKAIHLELVSDLTTSAFLAALRRMSARRGVPGHLYCDQGTNFIGANKVLQQELAQLQSSFNQEFMTELASMGTEFHPNAPSWASAGGLWEGAVKSLKYHLKRVIGEQKLTFEEFTTILTQLEGCLNSRPLCPLTEDPDDLDFLTPSHFLSSGPSLTLYDTERDLRTRWHLTQKIFNDIWSRWRSEYLTQLSTRSKWRQPKSNIKLNDVVIIKDDNLPAGKWALGRVIELHPGADGYTRVVTLKTKNGFLKRPIVKLSILPVYQEEKQVSKSEYQEVDDDESGKPAPSACKKKSFLTTIVLSLMLFLSILTPINCAYNMTSLPNNNSLFFDRITNINLIRDDWRLVVYYDTLPYQEGNAALAKYIKYLDDLCSRITIQSYCYGIVLQLRHEANELQHYNSILMSHNQNMNGPIGQRIKRGLINGVGSIANSLFGVLDQNFADKYEQDIKLIKKNQKHLAALWKNQTSVVEAEFNLLKRTENIIDQHHKLINKKFNTIEKSVNDIKEEMQNISLVNIQQTLLDTITNIYNGKFNFHLLPPEQLRHELSVIGGQLPKDLSIPIDNFGDLSEIYNLLQVRARITDNYIIFEIKIPLVGGDLYEVLKIMPIPHLTTSNDEIVVLPIADYVAINLNKDAFITITDQDLKTCMQRNSQRMLCHIKRPIFHIKDDQNFCQRLPNSRKCKTITNPCNNRWEELSNINSYLYFCCRQCQLKLICEDQVSVIQMTHSGFFNVGQGCIIKSADFFVYSHRREESKISLSSFIASPEISPINHLINISIPHDILSTNQSDINNHQIQLLEIENKLKVMKESQALSDEVSFHDVHHYAAIYVLFAAVSVIVIAWAWQRCGRRPAAAVPAAAPAPAPLPAPRDSVQSVQCSASNVHYSEVRETPKVPNSSARVLKENKCSSPVVLRSVFSISDERVE</sequence>
<evidence type="ECO:0000313" key="6">
    <source>
        <dbReference type="EMBL" id="KAL0821377.1"/>
    </source>
</evidence>
<dbReference type="InterPro" id="IPR043502">
    <property type="entry name" value="DNA/RNA_pol_sf"/>
</dbReference>
<keyword evidence="3" id="KW-1133">Transmembrane helix</keyword>
<dbReference type="Pfam" id="PF18701">
    <property type="entry name" value="DUF5641"/>
    <property type="match status" value="1"/>
</dbReference>
<keyword evidence="3" id="KW-0472">Membrane</keyword>
<dbReference type="GO" id="GO:0071897">
    <property type="term" value="P:DNA biosynthetic process"/>
    <property type="evidence" value="ECO:0007669"/>
    <property type="project" value="UniProtKB-ARBA"/>
</dbReference>
<protein>
    <recommendedName>
        <fullName evidence="8">Endonuclease</fullName>
    </recommendedName>
</protein>
<feature type="domain" description="Integrase catalytic" evidence="5">
    <location>
        <begin position="1542"/>
        <end position="1735"/>
    </location>
</feature>
<dbReference type="Gene3D" id="3.10.10.10">
    <property type="entry name" value="HIV Type 1 Reverse Transcriptase, subunit A, domain 1"/>
    <property type="match status" value="1"/>
</dbReference>
<dbReference type="InterPro" id="IPR021109">
    <property type="entry name" value="Peptidase_aspartic_dom_sf"/>
</dbReference>
<dbReference type="PANTHER" id="PTHR47331">
    <property type="entry name" value="PHD-TYPE DOMAIN-CONTAINING PROTEIN"/>
    <property type="match status" value="1"/>
</dbReference>
<dbReference type="InterPro" id="IPR001584">
    <property type="entry name" value="Integrase_cat-core"/>
</dbReference>
<dbReference type="GO" id="GO:0016787">
    <property type="term" value="F:hydrolase activity"/>
    <property type="evidence" value="ECO:0007669"/>
    <property type="project" value="UniProtKB-KW"/>
</dbReference>
<dbReference type="Gene3D" id="3.30.420.10">
    <property type="entry name" value="Ribonuclease H-like superfamily/Ribonuclease H"/>
    <property type="match status" value="1"/>
</dbReference>
<evidence type="ECO:0000256" key="1">
    <source>
        <dbReference type="ARBA" id="ARBA00022801"/>
    </source>
</evidence>
<feature type="region of interest" description="Disordered" evidence="2">
    <location>
        <begin position="91"/>
        <end position="136"/>
    </location>
</feature>
<dbReference type="Proteomes" id="UP001549921">
    <property type="component" value="Unassembled WGS sequence"/>
</dbReference>
<dbReference type="InterPro" id="IPR043128">
    <property type="entry name" value="Rev_trsase/Diguanyl_cyclase"/>
</dbReference>
<dbReference type="InterPro" id="IPR001995">
    <property type="entry name" value="Peptidase_A2_cat"/>
</dbReference>
<dbReference type="Pfam" id="PF05380">
    <property type="entry name" value="Peptidase_A17"/>
    <property type="match status" value="1"/>
</dbReference>
<evidence type="ECO:0000256" key="2">
    <source>
        <dbReference type="SAM" id="MobiDB-lite"/>
    </source>
</evidence>
<dbReference type="Gene3D" id="2.40.70.10">
    <property type="entry name" value="Acid Proteases"/>
    <property type="match status" value="1"/>
</dbReference>
<dbReference type="InterPro" id="IPR040676">
    <property type="entry name" value="DUF5641"/>
</dbReference>
<dbReference type="InterPro" id="IPR005312">
    <property type="entry name" value="DUF1759"/>
</dbReference>
<feature type="compositionally biased region" description="Low complexity" evidence="2">
    <location>
        <begin position="118"/>
        <end position="134"/>
    </location>
</feature>
<dbReference type="InterPro" id="IPR008042">
    <property type="entry name" value="Retrotrans_Pao"/>
</dbReference>
<evidence type="ECO:0000256" key="3">
    <source>
        <dbReference type="SAM" id="Phobius"/>
    </source>
</evidence>
<reference evidence="6 7" key="1">
    <citation type="submission" date="2024-06" db="EMBL/GenBank/DDBJ databases">
        <title>A chromosome-level genome assembly of beet webworm, Loxostege sticticalis.</title>
        <authorList>
            <person name="Zhang Y."/>
        </authorList>
    </citation>
    <scope>NUCLEOTIDE SEQUENCE [LARGE SCALE GENOMIC DNA]</scope>
    <source>
        <strain evidence="6">AQ028</strain>
        <tissue evidence="6">Male pupae</tissue>
    </source>
</reference>
<evidence type="ECO:0000259" key="4">
    <source>
        <dbReference type="PROSITE" id="PS50175"/>
    </source>
</evidence>
<feature type="transmembrane region" description="Helical" evidence="3">
    <location>
        <begin position="2405"/>
        <end position="2424"/>
    </location>
</feature>
<feature type="region of interest" description="Disordered" evidence="2">
    <location>
        <begin position="408"/>
        <end position="443"/>
    </location>
</feature>
<proteinExistence type="predicted"/>
<keyword evidence="3" id="KW-0812">Transmembrane</keyword>
<dbReference type="EMBL" id="JBEDNZ010000018">
    <property type="protein sequence ID" value="KAL0821377.1"/>
    <property type="molecule type" value="Genomic_DNA"/>
</dbReference>
<evidence type="ECO:0000259" key="5">
    <source>
        <dbReference type="PROSITE" id="PS50994"/>
    </source>
</evidence>
<dbReference type="Pfam" id="PF03564">
    <property type="entry name" value="DUF1759"/>
    <property type="match status" value="1"/>
</dbReference>
<feature type="domain" description="Peptidase A2" evidence="4">
    <location>
        <begin position="599"/>
        <end position="635"/>
    </location>
</feature>
<dbReference type="InterPro" id="IPR022048">
    <property type="entry name" value="Envelope_fusion-like"/>
</dbReference>